<feature type="region of interest" description="Disordered" evidence="7">
    <location>
        <begin position="330"/>
        <end position="395"/>
    </location>
</feature>
<evidence type="ECO:0000256" key="2">
    <source>
        <dbReference type="ARBA" id="ARBA00022679"/>
    </source>
</evidence>
<dbReference type="PROSITE" id="PS50011">
    <property type="entry name" value="PROTEIN_KINASE_DOM"/>
    <property type="match status" value="1"/>
</dbReference>
<keyword evidence="2" id="KW-0808">Transferase</keyword>
<evidence type="ECO:0000313" key="9">
    <source>
        <dbReference type="EMBL" id="EAR81789.2"/>
    </source>
</evidence>
<dbReference type="PANTHER" id="PTHR48016:SF56">
    <property type="entry name" value="MAPKK KINASE"/>
    <property type="match status" value="1"/>
</dbReference>
<dbReference type="Pfam" id="PF00069">
    <property type="entry name" value="Pkinase"/>
    <property type="match status" value="1"/>
</dbReference>
<dbReference type="GO" id="GO:0005737">
    <property type="term" value="C:cytoplasm"/>
    <property type="evidence" value="ECO:0007669"/>
    <property type="project" value="TreeGrafter"/>
</dbReference>
<feature type="region of interest" description="Disordered" evidence="7">
    <location>
        <begin position="256"/>
        <end position="288"/>
    </location>
</feature>
<feature type="compositionally biased region" description="Polar residues" evidence="7">
    <location>
        <begin position="1"/>
        <end position="16"/>
    </location>
</feature>
<proteinExistence type="predicted"/>
<keyword evidence="3 6" id="KW-0547">Nucleotide-binding</keyword>
<keyword evidence="10" id="KW-1185">Reference proteome</keyword>
<keyword evidence="5 6" id="KW-0067">ATP-binding</keyword>
<sequence length="677" mass="76763">MKNQEFNNSAQKSSTYKLPIKKNSMGSTSNQTATFNTSASLISKDTSFLKQKMMFNQQSQQGTDLPLINSNTISSFMNRPFSEDTPNQMNKIEGKKTIFNRKTTIQQKQNQLQQQQVQQQTIQNSNQGASLSVLQSGQALPKLKIQNDSVNNAANQNLGESSTAEKAVEEQERKKPQGFVEKIRQLKNVNAKQVENDQQQNINVNNSKVNKLQSPATTMAFRSLKHNEDIQLYLNNYEDHEEEDEEEIEYKINREDTQFSDESANSPNKSNKFQLSSSDASNGLQSTNGKSINLLQQKKENQANTQQQEELISVNNSNAKNIDFYKDESKNNQEEKKTFKNDQDQIIQTKSIRERFSLPEKPKDSQIPPIKEISRANSQKDNSTSQSPSILAQSELENSKAEASLQKIVKWKSGDFIGAGSFGQVFTAMNCNTGEIFVVKKIMVHGQSKLDKEFLDEQEKELRIMQTLSHKHIIQYKGHERQQDCLCIFLEYMSEGNIDQMLKKFGPLEEQTIKVYARQILSGIQYLHSQKVIHKDIKGANILVGSDGIVKLSDFGCAKQLELTLNSNKEMNKTLKGSVPWMSPEIVTQTKYDTKADIWSFGCTILEMAQAEAPWSNYQFDNPIAAIMKIGLSDEIPQIPETISPDLNQFIRKCLQRDPSKRPTATELLNDSFLAEN</sequence>
<dbReference type="PROSITE" id="PS00107">
    <property type="entry name" value="PROTEIN_KINASE_ATP"/>
    <property type="match status" value="1"/>
</dbReference>
<dbReference type="Gene3D" id="1.10.510.10">
    <property type="entry name" value="Transferase(Phosphotransferase) domain 1"/>
    <property type="match status" value="1"/>
</dbReference>
<dbReference type="PRINTS" id="PR00109">
    <property type="entry name" value="TYRKINASE"/>
</dbReference>
<dbReference type="AlphaFoldDB" id="Q228S4"/>
<evidence type="ECO:0000256" key="1">
    <source>
        <dbReference type="ARBA" id="ARBA00022527"/>
    </source>
</evidence>
<feature type="compositionally biased region" description="Polar residues" evidence="7">
    <location>
        <begin position="260"/>
        <end position="288"/>
    </location>
</feature>
<dbReference type="RefSeq" id="XP_001029452.2">
    <property type="nucleotide sequence ID" value="XM_001029452.2"/>
</dbReference>
<feature type="binding site" evidence="6">
    <location>
        <position position="441"/>
    </location>
    <ligand>
        <name>ATP</name>
        <dbReference type="ChEBI" id="CHEBI:30616"/>
    </ligand>
</feature>
<keyword evidence="1" id="KW-0723">Serine/threonine-protein kinase</keyword>
<feature type="compositionally biased region" description="Polar residues" evidence="7">
    <location>
        <begin position="153"/>
        <end position="164"/>
    </location>
</feature>
<evidence type="ECO:0000256" key="4">
    <source>
        <dbReference type="ARBA" id="ARBA00022777"/>
    </source>
</evidence>
<dbReference type="InterPro" id="IPR001245">
    <property type="entry name" value="Ser-Thr/Tyr_kinase_cat_dom"/>
</dbReference>
<dbReference type="GO" id="GO:0004709">
    <property type="term" value="F:MAP kinase kinase kinase activity"/>
    <property type="evidence" value="ECO:0007669"/>
    <property type="project" value="TreeGrafter"/>
</dbReference>
<dbReference type="GeneID" id="7833680"/>
<gene>
    <name evidence="9" type="ORF">TTHERM_01502010</name>
</gene>
<dbReference type="PROSITE" id="PS00108">
    <property type="entry name" value="PROTEIN_KINASE_ST"/>
    <property type="match status" value="1"/>
</dbReference>
<dbReference type="HOGENOM" id="CLU_424856_0_0_1"/>
<evidence type="ECO:0000259" key="8">
    <source>
        <dbReference type="PROSITE" id="PS50011"/>
    </source>
</evidence>
<organism evidence="9 10">
    <name type="scientific">Tetrahymena thermophila (strain SB210)</name>
    <dbReference type="NCBI Taxonomy" id="312017"/>
    <lineage>
        <taxon>Eukaryota</taxon>
        <taxon>Sar</taxon>
        <taxon>Alveolata</taxon>
        <taxon>Ciliophora</taxon>
        <taxon>Intramacronucleata</taxon>
        <taxon>Oligohymenophorea</taxon>
        <taxon>Hymenostomatida</taxon>
        <taxon>Tetrahymenina</taxon>
        <taxon>Tetrahymenidae</taxon>
        <taxon>Tetrahymena</taxon>
    </lineage>
</organism>
<feature type="domain" description="Protein kinase" evidence="8">
    <location>
        <begin position="411"/>
        <end position="674"/>
    </location>
</feature>
<feature type="compositionally biased region" description="Basic and acidic residues" evidence="7">
    <location>
        <begin position="351"/>
        <end position="364"/>
    </location>
</feature>
<dbReference type="SMART" id="SM00220">
    <property type="entry name" value="S_TKc"/>
    <property type="match status" value="1"/>
</dbReference>
<evidence type="ECO:0000313" key="10">
    <source>
        <dbReference type="Proteomes" id="UP000009168"/>
    </source>
</evidence>
<evidence type="ECO:0000256" key="5">
    <source>
        <dbReference type="ARBA" id="ARBA00022840"/>
    </source>
</evidence>
<dbReference type="EMBL" id="GG662442">
    <property type="protein sequence ID" value="EAR81789.2"/>
    <property type="molecule type" value="Genomic_DNA"/>
</dbReference>
<feature type="compositionally biased region" description="Basic and acidic residues" evidence="7">
    <location>
        <begin position="330"/>
        <end position="343"/>
    </location>
</feature>
<evidence type="ECO:0000256" key="6">
    <source>
        <dbReference type="PROSITE-ProRule" id="PRU10141"/>
    </source>
</evidence>
<dbReference type="STRING" id="312017.Q228S4"/>
<feature type="compositionally biased region" description="Polar residues" evidence="7">
    <location>
        <begin position="375"/>
        <end position="395"/>
    </location>
</feature>
<reference evidence="10" key="1">
    <citation type="journal article" date="2006" name="PLoS Biol.">
        <title>Macronuclear genome sequence of the ciliate Tetrahymena thermophila, a model eukaryote.</title>
        <authorList>
            <person name="Eisen J.A."/>
            <person name="Coyne R.S."/>
            <person name="Wu M."/>
            <person name="Wu D."/>
            <person name="Thiagarajan M."/>
            <person name="Wortman J.R."/>
            <person name="Badger J.H."/>
            <person name="Ren Q."/>
            <person name="Amedeo P."/>
            <person name="Jones K.M."/>
            <person name="Tallon L.J."/>
            <person name="Delcher A.L."/>
            <person name="Salzberg S.L."/>
            <person name="Silva J.C."/>
            <person name="Haas B.J."/>
            <person name="Majoros W.H."/>
            <person name="Farzad M."/>
            <person name="Carlton J.M."/>
            <person name="Smith R.K. Jr."/>
            <person name="Garg J."/>
            <person name="Pearlman R.E."/>
            <person name="Karrer K.M."/>
            <person name="Sun L."/>
            <person name="Manning G."/>
            <person name="Elde N.C."/>
            <person name="Turkewitz A.P."/>
            <person name="Asai D.J."/>
            <person name="Wilkes D.E."/>
            <person name="Wang Y."/>
            <person name="Cai H."/>
            <person name="Collins K."/>
            <person name="Stewart B.A."/>
            <person name="Lee S.R."/>
            <person name="Wilamowska K."/>
            <person name="Weinberg Z."/>
            <person name="Ruzzo W.L."/>
            <person name="Wloga D."/>
            <person name="Gaertig J."/>
            <person name="Frankel J."/>
            <person name="Tsao C.-C."/>
            <person name="Gorovsky M.A."/>
            <person name="Keeling P.J."/>
            <person name="Waller R.F."/>
            <person name="Patron N.J."/>
            <person name="Cherry J.M."/>
            <person name="Stover N.A."/>
            <person name="Krieger C.J."/>
            <person name="del Toro C."/>
            <person name="Ryder H.F."/>
            <person name="Williamson S.C."/>
            <person name="Barbeau R.A."/>
            <person name="Hamilton E.P."/>
            <person name="Orias E."/>
        </authorList>
    </citation>
    <scope>NUCLEOTIDE SEQUENCE [LARGE SCALE GENOMIC DNA]</scope>
    <source>
        <strain evidence="10">SB210</strain>
    </source>
</reference>
<dbReference type="PANTHER" id="PTHR48016">
    <property type="entry name" value="MAP KINASE KINASE KINASE SSK2-RELATED-RELATED"/>
    <property type="match status" value="1"/>
</dbReference>
<keyword evidence="4 9" id="KW-0418">Kinase</keyword>
<evidence type="ECO:0000256" key="3">
    <source>
        <dbReference type="ARBA" id="ARBA00022741"/>
    </source>
</evidence>
<dbReference type="InterPro" id="IPR011009">
    <property type="entry name" value="Kinase-like_dom_sf"/>
</dbReference>
<dbReference type="InterPro" id="IPR000719">
    <property type="entry name" value="Prot_kinase_dom"/>
</dbReference>
<dbReference type="eggNOG" id="KOG0198">
    <property type="taxonomic scope" value="Eukaryota"/>
</dbReference>
<dbReference type="GO" id="GO:0005524">
    <property type="term" value="F:ATP binding"/>
    <property type="evidence" value="ECO:0007669"/>
    <property type="project" value="UniProtKB-UniRule"/>
</dbReference>
<dbReference type="InterPro" id="IPR050538">
    <property type="entry name" value="MAP_kinase_kinase_kinase"/>
</dbReference>
<dbReference type="KEGG" id="tet:TTHERM_01502010"/>
<dbReference type="InterPro" id="IPR008271">
    <property type="entry name" value="Ser/Thr_kinase_AS"/>
</dbReference>
<dbReference type="SUPFAM" id="SSF56112">
    <property type="entry name" value="Protein kinase-like (PK-like)"/>
    <property type="match status" value="1"/>
</dbReference>
<feature type="region of interest" description="Disordered" evidence="7">
    <location>
        <begin position="1"/>
        <end position="32"/>
    </location>
</feature>
<dbReference type="InParanoid" id="Q228S4"/>
<feature type="compositionally biased region" description="Basic and acidic residues" evidence="7">
    <location>
        <begin position="166"/>
        <end position="175"/>
    </location>
</feature>
<protein>
    <submittedName>
        <fullName evidence="9">Plant dual-specificity MAP kinase kinase family domain protein</fullName>
    </submittedName>
</protein>
<evidence type="ECO:0000256" key="7">
    <source>
        <dbReference type="SAM" id="MobiDB-lite"/>
    </source>
</evidence>
<dbReference type="CDD" id="cd06606">
    <property type="entry name" value="STKc_MAPKKK"/>
    <property type="match status" value="1"/>
</dbReference>
<feature type="region of interest" description="Disordered" evidence="7">
    <location>
        <begin position="153"/>
        <end position="178"/>
    </location>
</feature>
<dbReference type="Proteomes" id="UP000009168">
    <property type="component" value="Unassembled WGS sequence"/>
</dbReference>
<dbReference type="OrthoDB" id="2914378at2759"/>
<name>Q228S4_TETTS</name>
<dbReference type="InterPro" id="IPR017441">
    <property type="entry name" value="Protein_kinase_ATP_BS"/>
</dbReference>
<accession>Q228S4</accession>